<keyword evidence="2" id="KW-1185">Reference proteome</keyword>
<evidence type="ECO:0000313" key="1">
    <source>
        <dbReference type="EMBL" id="GMN25772.1"/>
    </source>
</evidence>
<protein>
    <submittedName>
        <fullName evidence="1">Uncharacterized protein</fullName>
    </submittedName>
</protein>
<proteinExistence type="predicted"/>
<gene>
    <name evidence="1" type="ORF">TIFTF001_001056</name>
</gene>
<dbReference type="AlphaFoldDB" id="A0AA87YZW8"/>
<sequence>MEWARRRGGGAGELERRWGRSGYSILFYALSNEVRLVVKYGRSWTGVQRNISSSANGAWGLGISACQLHCGRGYIVE</sequence>
<dbReference type="Proteomes" id="UP001187192">
    <property type="component" value="Unassembled WGS sequence"/>
</dbReference>
<accession>A0AA87YZW8</accession>
<dbReference type="EMBL" id="BTGU01000001">
    <property type="protein sequence ID" value="GMN25772.1"/>
    <property type="molecule type" value="Genomic_DNA"/>
</dbReference>
<evidence type="ECO:0000313" key="2">
    <source>
        <dbReference type="Proteomes" id="UP001187192"/>
    </source>
</evidence>
<reference evidence="1" key="1">
    <citation type="submission" date="2023-07" db="EMBL/GenBank/DDBJ databases">
        <title>draft genome sequence of fig (Ficus carica).</title>
        <authorList>
            <person name="Takahashi T."/>
            <person name="Nishimura K."/>
        </authorList>
    </citation>
    <scope>NUCLEOTIDE SEQUENCE</scope>
</reference>
<comment type="caution">
    <text evidence="1">The sequence shown here is derived from an EMBL/GenBank/DDBJ whole genome shotgun (WGS) entry which is preliminary data.</text>
</comment>
<name>A0AA87YZW8_FICCA</name>
<organism evidence="1 2">
    <name type="scientific">Ficus carica</name>
    <name type="common">Common fig</name>
    <dbReference type="NCBI Taxonomy" id="3494"/>
    <lineage>
        <taxon>Eukaryota</taxon>
        <taxon>Viridiplantae</taxon>
        <taxon>Streptophyta</taxon>
        <taxon>Embryophyta</taxon>
        <taxon>Tracheophyta</taxon>
        <taxon>Spermatophyta</taxon>
        <taxon>Magnoliopsida</taxon>
        <taxon>eudicotyledons</taxon>
        <taxon>Gunneridae</taxon>
        <taxon>Pentapetalae</taxon>
        <taxon>rosids</taxon>
        <taxon>fabids</taxon>
        <taxon>Rosales</taxon>
        <taxon>Moraceae</taxon>
        <taxon>Ficeae</taxon>
        <taxon>Ficus</taxon>
    </lineage>
</organism>